<dbReference type="GO" id="GO:0000287">
    <property type="term" value="F:magnesium ion binding"/>
    <property type="evidence" value="ECO:0007669"/>
    <property type="project" value="InterPro"/>
</dbReference>
<dbReference type="GO" id="GO:0004170">
    <property type="term" value="F:dUTP diphosphatase activity"/>
    <property type="evidence" value="ECO:0007669"/>
    <property type="project" value="UniProtKB-EC"/>
</dbReference>
<evidence type="ECO:0000256" key="1">
    <source>
        <dbReference type="ARBA" id="ARBA00003495"/>
    </source>
</evidence>
<dbReference type="Pfam" id="PF00692">
    <property type="entry name" value="dUTPase"/>
    <property type="match status" value="1"/>
</dbReference>
<dbReference type="GO" id="GO:0004519">
    <property type="term" value="F:endonuclease activity"/>
    <property type="evidence" value="ECO:0007669"/>
    <property type="project" value="InterPro"/>
</dbReference>
<name>A0A5B8RKR1_9VIRU</name>
<dbReference type="InterPro" id="IPR029054">
    <property type="entry name" value="dUTPase-like"/>
</dbReference>
<evidence type="ECO:0000259" key="5">
    <source>
        <dbReference type="PROSITE" id="PS50819"/>
    </source>
</evidence>
<dbReference type="InterPro" id="IPR006142">
    <property type="entry name" value="INTEIN"/>
</dbReference>
<dbReference type="PANTHER" id="PTHR11241:SF0">
    <property type="entry name" value="DEOXYURIDINE 5'-TRIPHOSPHATE NUCLEOTIDOHYDROLASE"/>
    <property type="match status" value="1"/>
</dbReference>
<dbReference type="EC" id="3.6.1.23" evidence="3"/>
<evidence type="ECO:0000256" key="3">
    <source>
        <dbReference type="ARBA" id="ARBA00012379"/>
    </source>
</evidence>
<keyword evidence="4" id="KW-0546">Nucleotide metabolism</keyword>
<dbReference type="PANTHER" id="PTHR11241">
    <property type="entry name" value="DEOXYURIDINE 5'-TRIPHOSPHATE NUCLEOTIDOHYDROLASE"/>
    <property type="match status" value="1"/>
</dbReference>
<dbReference type="SUPFAM" id="SSF51283">
    <property type="entry name" value="dUTPase-like"/>
    <property type="match status" value="1"/>
</dbReference>
<proteinExistence type="inferred from homology"/>
<evidence type="ECO:0000313" key="6">
    <source>
        <dbReference type="EMBL" id="QEA08352.1"/>
    </source>
</evidence>
<dbReference type="PROSITE" id="PS50819">
    <property type="entry name" value="INTEIN_ENDONUCLEASE"/>
    <property type="match status" value="1"/>
</dbReference>
<dbReference type="EMBL" id="MN081869">
    <property type="protein sequence ID" value="QEA08352.1"/>
    <property type="molecule type" value="Genomic_DNA"/>
</dbReference>
<dbReference type="Gene3D" id="3.10.28.10">
    <property type="entry name" value="Homing endonucleases"/>
    <property type="match status" value="1"/>
</dbReference>
<feature type="domain" description="DOD-type homing endonuclease" evidence="5">
    <location>
        <begin position="147"/>
        <end position="334"/>
    </location>
</feature>
<dbReference type="InterPro" id="IPR036157">
    <property type="entry name" value="dUTPase-like_sf"/>
</dbReference>
<dbReference type="GO" id="GO:0006226">
    <property type="term" value="P:dUMP biosynthetic process"/>
    <property type="evidence" value="ECO:0007669"/>
    <property type="project" value="InterPro"/>
</dbReference>
<organism evidence="6">
    <name type="scientific">Iridovirus Liz-CrIV</name>
    <dbReference type="NCBI Taxonomy" id="2594309"/>
    <lineage>
        <taxon>Viruses</taxon>
        <taxon>Varidnaviria</taxon>
        <taxon>Bamfordvirae</taxon>
        <taxon>Nucleocytoviricota</taxon>
        <taxon>Megaviricetes</taxon>
        <taxon>Pimascovirales</taxon>
        <taxon>Pimascovirales incertae sedis</taxon>
        <taxon>Iridoviridae</taxon>
    </lineage>
</organism>
<evidence type="ECO:0000256" key="2">
    <source>
        <dbReference type="ARBA" id="ARBA00006581"/>
    </source>
</evidence>
<dbReference type="InterPro" id="IPR004042">
    <property type="entry name" value="Intein_endonuc_central"/>
</dbReference>
<reference evidence="6" key="1">
    <citation type="journal article" date="2019" name="Viruses">
        <title>Detection and Characterization of Invertebrate Iridoviruses Found in Reptiles and Prey Insects in Europe over the Past Two Decades.</title>
        <authorList>
            <person name="Papp T."/>
            <person name="Marschang R.E."/>
        </authorList>
    </citation>
    <scope>NUCLEOTIDE SEQUENCE</scope>
    <source>
        <strain evidence="6">Liz-CrIV</strain>
    </source>
</reference>
<comment type="function">
    <text evidence="1">This enzyme is involved in nucleotide metabolism: it produces dUMP, the immediate precursor of thymidine nucleotides and it decreases the intracellular concentration of dUTP so that uracil cannot be incorporated into DNA.</text>
</comment>
<dbReference type="Gene3D" id="2.70.40.10">
    <property type="match status" value="1"/>
</dbReference>
<dbReference type="GO" id="GO:0046081">
    <property type="term" value="P:dUTP catabolic process"/>
    <property type="evidence" value="ECO:0007669"/>
    <property type="project" value="InterPro"/>
</dbReference>
<dbReference type="GO" id="GO:0016539">
    <property type="term" value="P:intein-mediated protein splicing"/>
    <property type="evidence" value="ECO:0007669"/>
    <property type="project" value="InterPro"/>
</dbReference>
<dbReference type="PRINTS" id="PR00379">
    <property type="entry name" value="INTEIN"/>
</dbReference>
<comment type="similarity">
    <text evidence="2">Belongs to the dUTPase family.</text>
</comment>
<evidence type="ECO:0000256" key="4">
    <source>
        <dbReference type="ARBA" id="ARBA00023080"/>
    </source>
</evidence>
<dbReference type="InterPro" id="IPR008181">
    <property type="entry name" value="dUTPase"/>
</dbReference>
<protein>
    <recommendedName>
        <fullName evidence="3">dUTP diphosphatase</fullName>
        <ecNumber evidence="3">3.6.1.23</ecNumber>
    </recommendedName>
</protein>
<sequence length="478" mass="54199">MNSSYLEDVTGLAQGSSKMVKVRCQSNASPDCVLECERQYSGVRKRIERDGKYICQKCIWAVSYPEKKYTNTQKVTVECNSKISEGCSINTTISYRFLTKNLKKNNGVYICEFCSFNFKGRNSPVCKYKTLDDGFFTKIDTEFKAYLLGWIASDGYISNNGFKILRKDTDEDIVKILKDGICPELPLMRKKNIGGFGEMNGIGFNVYSAQISKDLCKHLQINPGKKSFTVKFPNIESEELTWAFIRGMLDGDGTVNRNDETTHKRQRGCAISSCSPYMKQGIGEFCKIKHYINDKVIGFSGTNAVDFLSKVYDNADEKLKLKRKYDLYLAQLDMCKPIPKCYFVKTNINAIPPSKRSCSDEGYDLWLIEIDKKINETTTRYDTCIKIQPEEGWHVEILPRSSLSNSGYMLSNSVGLIDSSYRGTLKVTLTKIANDAEDIKLPFKAVQMVLRKNVHYICEETEELDDTERGEGGFGSTN</sequence>
<accession>A0A5B8RKR1</accession>
<dbReference type="InterPro" id="IPR027434">
    <property type="entry name" value="Homing_endonucl"/>
</dbReference>